<feature type="region of interest" description="Disordered" evidence="4">
    <location>
        <begin position="33"/>
        <end position="53"/>
    </location>
</feature>
<evidence type="ECO:0000256" key="3">
    <source>
        <dbReference type="ARBA" id="ARBA00035659"/>
    </source>
</evidence>
<dbReference type="GO" id="GO:0031412">
    <property type="term" value="P:gas vesicle organization"/>
    <property type="evidence" value="ECO:0007669"/>
    <property type="project" value="InterPro"/>
</dbReference>
<keyword evidence="1" id="KW-0304">Gas vesicle</keyword>
<dbReference type="RefSeq" id="WP_069935997.1">
    <property type="nucleotide sequence ID" value="NZ_MEHJ01000001.1"/>
</dbReference>
<sequence length="161" mass="17830">MPAEPYGPDAQAPQRRYGEVADAAGRAFRLIPAAPQDLPRPGRDRTAHRGARINTDPDTVERDLMKLVLTLVELLRQLMERQAMHRVDAGDLTEDEEERLGLTLMLLHDRMNDLCSRYGLTMQDLNLDLGPLGTLLPPADPPLDPPPDPPLDPPVPPPDGR</sequence>
<comment type="subcellular location">
    <subcellularLocation>
        <location evidence="2">Gas vesicle</location>
    </subcellularLocation>
</comment>
<dbReference type="PANTHER" id="PTHR40137:SF2">
    <property type="entry name" value="PROTEIN GVPK 1"/>
    <property type="match status" value="1"/>
</dbReference>
<gene>
    <name evidence="5" type="ORF">AS594_30230</name>
</gene>
<feature type="compositionally biased region" description="Pro residues" evidence="4">
    <location>
        <begin position="138"/>
        <end position="161"/>
    </location>
</feature>
<protein>
    <submittedName>
        <fullName evidence="5">Gas vesicle protein</fullName>
    </submittedName>
</protein>
<dbReference type="PANTHER" id="PTHR40137">
    <property type="entry name" value="PROTEIN GVPK 1"/>
    <property type="match status" value="1"/>
</dbReference>
<comment type="caution">
    <text evidence="5">The sequence shown here is derived from an EMBL/GenBank/DDBJ whole genome shotgun (WGS) entry which is preliminary data.</text>
</comment>
<keyword evidence="6" id="KW-1185">Reference proteome</keyword>
<dbReference type="InterPro" id="IPR007805">
    <property type="entry name" value="GvpK"/>
</dbReference>
<dbReference type="AlphaFoldDB" id="A0A1E5PKC8"/>
<evidence type="ECO:0000256" key="2">
    <source>
        <dbReference type="ARBA" id="ARBA00035108"/>
    </source>
</evidence>
<dbReference type="STRING" id="285458.BGM19_06505"/>
<dbReference type="Proteomes" id="UP000095759">
    <property type="component" value="Unassembled WGS sequence"/>
</dbReference>
<feature type="region of interest" description="Disordered" evidence="4">
    <location>
        <begin position="132"/>
        <end position="161"/>
    </location>
</feature>
<evidence type="ECO:0000256" key="1">
    <source>
        <dbReference type="ARBA" id="ARBA00022987"/>
    </source>
</evidence>
<proteinExistence type="inferred from homology"/>
<reference evidence="5 6" key="1">
    <citation type="submission" date="2016-08" db="EMBL/GenBank/DDBJ databases">
        <title>Complete genome sequence of Streptomyces agglomeratus strain 6-3-2, a novel anti-MRSA actinomycete isolated from Wuli of Tebit, China.</title>
        <authorList>
            <person name="Chen X."/>
        </authorList>
    </citation>
    <scope>NUCLEOTIDE SEQUENCE [LARGE SCALE GENOMIC DNA]</scope>
    <source>
        <strain evidence="5 6">6-3-2</strain>
    </source>
</reference>
<comment type="similarity">
    <text evidence="3">Belongs to the gas vesicle GvpK family.</text>
</comment>
<dbReference type="Pfam" id="PF05121">
    <property type="entry name" value="GvpK"/>
    <property type="match status" value="1"/>
</dbReference>
<evidence type="ECO:0000256" key="4">
    <source>
        <dbReference type="SAM" id="MobiDB-lite"/>
    </source>
</evidence>
<dbReference type="GO" id="GO:0031411">
    <property type="term" value="C:gas vesicle"/>
    <property type="evidence" value="ECO:0007669"/>
    <property type="project" value="UniProtKB-SubCell"/>
</dbReference>
<name>A0A1E5PKC8_9ACTN</name>
<evidence type="ECO:0000313" key="5">
    <source>
        <dbReference type="EMBL" id="OEJ29804.1"/>
    </source>
</evidence>
<organism evidence="5 6">
    <name type="scientific">Streptomyces agglomeratus</name>
    <dbReference type="NCBI Taxonomy" id="285458"/>
    <lineage>
        <taxon>Bacteria</taxon>
        <taxon>Bacillati</taxon>
        <taxon>Actinomycetota</taxon>
        <taxon>Actinomycetes</taxon>
        <taxon>Kitasatosporales</taxon>
        <taxon>Streptomycetaceae</taxon>
        <taxon>Streptomyces</taxon>
    </lineage>
</organism>
<accession>A0A1E5PKC8</accession>
<evidence type="ECO:0000313" key="6">
    <source>
        <dbReference type="Proteomes" id="UP000095759"/>
    </source>
</evidence>
<dbReference type="EMBL" id="MEHJ01000001">
    <property type="protein sequence ID" value="OEJ29804.1"/>
    <property type="molecule type" value="Genomic_DNA"/>
</dbReference>